<protein>
    <recommendedName>
        <fullName evidence="4">Xylose isomerase</fullName>
        <ecNumber evidence="4">5.3.1.5</ecNumber>
    </recommendedName>
</protein>
<dbReference type="InterPro" id="IPR036237">
    <property type="entry name" value="Xyl_isomerase-like_sf"/>
</dbReference>
<evidence type="ECO:0000256" key="4">
    <source>
        <dbReference type="RuleBase" id="RU000609"/>
    </source>
</evidence>
<evidence type="ECO:0000256" key="2">
    <source>
        <dbReference type="ARBA" id="ARBA00023235"/>
    </source>
</evidence>
<dbReference type="RefSeq" id="XP_002739772.1">
    <property type="nucleotide sequence ID" value="XM_002739726.2"/>
</dbReference>
<dbReference type="GeneID" id="100366986"/>
<keyword evidence="2 4" id="KW-0413">Isomerase</keyword>
<dbReference type="InterPro" id="IPR001998">
    <property type="entry name" value="Xylose_isomerase"/>
</dbReference>
<proteinExistence type="inferred from homology"/>
<name>A0ABM0GXV6_SACKO</name>
<evidence type="ECO:0000256" key="1">
    <source>
        <dbReference type="ARBA" id="ARBA00022723"/>
    </source>
</evidence>
<keyword evidence="3 4" id="KW-0119">Carbohydrate metabolism</keyword>
<keyword evidence="5" id="KW-1185">Reference proteome</keyword>
<dbReference type="SUPFAM" id="SSF51658">
    <property type="entry name" value="Xylose isomerase-like"/>
    <property type="match status" value="1"/>
</dbReference>
<evidence type="ECO:0000313" key="6">
    <source>
        <dbReference type="RefSeq" id="XP_002739772.1"/>
    </source>
</evidence>
<dbReference type="PANTHER" id="PTHR48306">
    <property type="entry name" value="XYLOSE ISOMERASE"/>
    <property type="match status" value="1"/>
</dbReference>
<comment type="similarity">
    <text evidence="4">Belongs to the xylose isomerase family.</text>
</comment>
<evidence type="ECO:0000313" key="5">
    <source>
        <dbReference type="Proteomes" id="UP000694865"/>
    </source>
</evidence>
<dbReference type="Proteomes" id="UP000694865">
    <property type="component" value="Unplaced"/>
</dbReference>
<gene>
    <name evidence="6" type="primary">LOC100366986</name>
</gene>
<sequence length="189" mass="21138">MTVIAFLKHYNLDNQYKLNIEPNHTTLAGHGYEHDIVMASAFGMLGSVDSNTGSPDLGWDTDQFPMDIKNTTLVMKAVLDQGGLKPGGLNFDAKVRRESTNLQDMFIAHIGAMDSFARGLRNAVKIIKDGVLPNLVQERYSSYTNDIGAKIEKNKTSFEELEKYAMEQGEPKKISGQQEKYESILNNYI</sequence>
<dbReference type="PRINTS" id="PR00688">
    <property type="entry name" value="XYLOSISMRASE"/>
</dbReference>
<keyword evidence="1 4" id="KW-0479">Metal-binding</keyword>
<dbReference type="PANTHER" id="PTHR48306:SF1">
    <property type="entry name" value="XYLOSE ISOMERASE"/>
    <property type="match status" value="1"/>
</dbReference>
<keyword evidence="4" id="KW-0859">Xylose metabolism</keyword>
<dbReference type="Gene3D" id="3.20.20.150">
    <property type="entry name" value="Divalent-metal-dependent TIM barrel enzymes"/>
    <property type="match status" value="1"/>
</dbReference>
<dbReference type="PROSITE" id="PS51415">
    <property type="entry name" value="XYLOSE_ISOMERASE"/>
    <property type="match status" value="1"/>
</dbReference>
<reference evidence="6" key="1">
    <citation type="submission" date="2025-08" db="UniProtKB">
        <authorList>
            <consortium name="RefSeq"/>
        </authorList>
    </citation>
    <scope>IDENTIFICATION</scope>
    <source>
        <tissue evidence="6">Testes</tissue>
    </source>
</reference>
<evidence type="ECO:0000256" key="3">
    <source>
        <dbReference type="ARBA" id="ARBA00023277"/>
    </source>
</evidence>
<comment type="catalytic activity">
    <reaction evidence="4">
        <text>alpha-D-xylose = alpha-D-xylulofuranose</text>
        <dbReference type="Rhea" id="RHEA:22816"/>
        <dbReference type="ChEBI" id="CHEBI:28518"/>
        <dbReference type="ChEBI" id="CHEBI:188998"/>
        <dbReference type="EC" id="5.3.1.5"/>
    </reaction>
</comment>
<organism evidence="5 6">
    <name type="scientific">Saccoglossus kowalevskii</name>
    <name type="common">Acorn worm</name>
    <dbReference type="NCBI Taxonomy" id="10224"/>
    <lineage>
        <taxon>Eukaryota</taxon>
        <taxon>Metazoa</taxon>
        <taxon>Hemichordata</taxon>
        <taxon>Enteropneusta</taxon>
        <taxon>Harrimaniidae</taxon>
        <taxon>Saccoglossus</taxon>
    </lineage>
</organism>
<dbReference type="EC" id="5.3.1.5" evidence="4"/>
<accession>A0ABM0GXV6</accession>